<feature type="signal peptide" evidence="1">
    <location>
        <begin position="1"/>
        <end position="26"/>
    </location>
</feature>
<evidence type="ECO:0008006" key="4">
    <source>
        <dbReference type="Google" id="ProtNLM"/>
    </source>
</evidence>
<keyword evidence="1" id="KW-0732">Signal</keyword>
<name>A0A511MSL0_9NOCA</name>
<reference evidence="2 3" key="1">
    <citation type="submission" date="2019-07" db="EMBL/GenBank/DDBJ databases">
        <title>Whole genome shotgun sequence of Nocardia ninae NBRC 108245.</title>
        <authorList>
            <person name="Hosoyama A."/>
            <person name="Uohara A."/>
            <person name="Ohji S."/>
            <person name="Ichikawa N."/>
        </authorList>
    </citation>
    <scope>NUCLEOTIDE SEQUENCE [LARGE SCALE GENOMIC DNA]</scope>
    <source>
        <strain evidence="2 3">NBRC 108245</strain>
    </source>
</reference>
<proteinExistence type="predicted"/>
<organism evidence="2 3">
    <name type="scientific">Nocardia ninae NBRC 108245</name>
    <dbReference type="NCBI Taxonomy" id="1210091"/>
    <lineage>
        <taxon>Bacteria</taxon>
        <taxon>Bacillati</taxon>
        <taxon>Actinomycetota</taxon>
        <taxon>Actinomycetes</taxon>
        <taxon>Mycobacteriales</taxon>
        <taxon>Nocardiaceae</taxon>
        <taxon>Nocardia</taxon>
    </lineage>
</organism>
<evidence type="ECO:0000313" key="3">
    <source>
        <dbReference type="Proteomes" id="UP000321424"/>
    </source>
</evidence>
<accession>A0A511MSL0</accession>
<protein>
    <recommendedName>
        <fullName evidence="4">Secreted protein</fullName>
    </recommendedName>
</protein>
<dbReference type="Proteomes" id="UP000321424">
    <property type="component" value="Unassembled WGS sequence"/>
</dbReference>
<dbReference type="RefSeq" id="WP_147142459.1">
    <property type="nucleotide sequence ID" value="NZ_BJXA01000104.1"/>
</dbReference>
<sequence>MFAVRGIVAAALVGAATLIGSGAATAAPLPLGEYTPVESVAKNCEGVIHPLAVMMCTLTSLSG</sequence>
<dbReference type="EMBL" id="BJXA01000104">
    <property type="protein sequence ID" value="GEM43573.1"/>
    <property type="molecule type" value="Genomic_DNA"/>
</dbReference>
<evidence type="ECO:0000313" key="2">
    <source>
        <dbReference type="EMBL" id="GEM43573.1"/>
    </source>
</evidence>
<feature type="chain" id="PRO_5022114749" description="Secreted protein" evidence="1">
    <location>
        <begin position="27"/>
        <end position="63"/>
    </location>
</feature>
<evidence type="ECO:0000256" key="1">
    <source>
        <dbReference type="SAM" id="SignalP"/>
    </source>
</evidence>
<keyword evidence="3" id="KW-1185">Reference proteome</keyword>
<dbReference type="AlphaFoldDB" id="A0A511MSL0"/>
<gene>
    <name evidence="2" type="ORF">NN4_80920</name>
</gene>
<comment type="caution">
    <text evidence="2">The sequence shown here is derived from an EMBL/GenBank/DDBJ whole genome shotgun (WGS) entry which is preliminary data.</text>
</comment>